<reference evidence="2" key="1">
    <citation type="submission" date="2023-10" db="EMBL/GenBank/DDBJ databases">
        <authorList>
            <person name="Chen Y."/>
            <person name="Shah S."/>
            <person name="Dougan E. K."/>
            <person name="Thang M."/>
            <person name="Chan C."/>
        </authorList>
    </citation>
    <scope>NUCLEOTIDE SEQUENCE [LARGE SCALE GENOMIC DNA]</scope>
</reference>
<dbReference type="Proteomes" id="UP001189429">
    <property type="component" value="Unassembled WGS sequence"/>
</dbReference>
<dbReference type="EMBL" id="CAUYUJ010020193">
    <property type="protein sequence ID" value="CAK0896473.1"/>
    <property type="molecule type" value="Genomic_DNA"/>
</dbReference>
<evidence type="ECO:0000313" key="3">
    <source>
        <dbReference type="Proteomes" id="UP001189429"/>
    </source>
</evidence>
<keyword evidence="3" id="KW-1185">Reference proteome</keyword>
<dbReference type="PANTHER" id="PTHR21228:SF40">
    <property type="entry name" value="LD45607P"/>
    <property type="match status" value="1"/>
</dbReference>
<sequence length="610" mass="64609">MVVKNTFVDSVHAAGELHEDDMCATTLRRSFSDPTMGAKVPLDVGMPVVPTPPPAASRLPRWSEDEDSEDELSLHAAKPDLGVDEPTAWHTMQSQKTAGGVLEVAFQNLPALSAEAIAEALHLAARRLAAPQSGAFSSQVLPPLLAVLQQGVATLQGPQQLSRLMWALGKLNACVRPNSSPCLYGVEECVLHVCSALPRVLAGCTHLDLTNMLWGLAKVCPGAAGGGVGAIPLVRKAAHAVVGGCAAKVSESTAQGLANSFWAMARLKMSGPGVETFLGKALRAYLDGALFDSFTSQGVANVLWALATLRAAGVGRGPQDSTVRLAIVALAKATSSQLQHFQLQELSMVAWSFAKLYESRAGGAQQGGWAARPIEVDLMLMELAAVATKYVDGFEGQGISNIAWALATLELTGPAPAVAPGRAFIRAAVDVCACKLEGYSGQAIANLLWACTRSESAEQHRRAKNKSMGHFCSAVADEMMHRITGGLGGVTWRDLSSVAIALMHSRRKSPAVMNYIAVLVHRTAEQVVTGGLSAQQILNIAQAAARMKVSPSEMQMLVNSIEDRVSAGGLQFNHLDWNQWNEVQQWCPPTRFYSASTGSQTAAIPVWGLA</sequence>
<feature type="region of interest" description="Disordered" evidence="1">
    <location>
        <begin position="44"/>
        <end position="72"/>
    </location>
</feature>
<organism evidence="2 3">
    <name type="scientific">Prorocentrum cordatum</name>
    <dbReference type="NCBI Taxonomy" id="2364126"/>
    <lineage>
        <taxon>Eukaryota</taxon>
        <taxon>Sar</taxon>
        <taxon>Alveolata</taxon>
        <taxon>Dinophyceae</taxon>
        <taxon>Prorocentrales</taxon>
        <taxon>Prorocentraceae</taxon>
        <taxon>Prorocentrum</taxon>
    </lineage>
</organism>
<dbReference type="PANTHER" id="PTHR21228">
    <property type="entry name" value="FAST LEU-RICH DOMAIN-CONTAINING"/>
    <property type="match status" value="1"/>
</dbReference>
<proteinExistence type="predicted"/>
<gene>
    <name evidence="2" type="ORF">PCOR1329_LOCUS74931</name>
</gene>
<dbReference type="InterPro" id="IPR050870">
    <property type="entry name" value="FAST_kinase"/>
</dbReference>
<evidence type="ECO:0000256" key="1">
    <source>
        <dbReference type="SAM" id="MobiDB-lite"/>
    </source>
</evidence>
<comment type="caution">
    <text evidence="2">The sequence shown here is derived from an EMBL/GenBank/DDBJ whole genome shotgun (WGS) entry which is preliminary data.</text>
</comment>
<evidence type="ECO:0000313" key="2">
    <source>
        <dbReference type="EMBL" id="CAK0896473.1"/>
    </source>
</evidence>
<name>A0ABN9XED2_9DINO</name>
<accession>A0ABN9XED2</accession>
<protein>
    <submittedName>
        <fullName evidence="2">Uncharacterized protein</fullName>
    </submittedName>
</protein>